<accession>A0AAD4HCM6</accession>
<dbReference type="RefSeq" id="XP_041216827.1">
    <property type="nucleotide sequence ID" value="XM_041368800.1"/>
</dbReference>
<gene>
    <name evidence="1" type="ORF">F5891DRAFT_1199973</name>
</gene>
<sequence length="97" mass="10248">MAIQMRGSELDITGTAFSTLLIEELSNQGFSVIQDNAFEIIDIGGMLSGVSAAGCTYGLPGTFNFNGAKYNVSTQGIVPTIEEYSGCSIISVSQREL</sequence>
<dbReference type="AlphaFoldDB" id="A0AAD4HCM6"/>
<dbReference type="Proteomes" id="UP001195769">
    <property type="component" value="Unassembled WGS sequence"/>
</dbReference>
<organism evidence="1 2">
    <name type="scientific">Suillus fuscotomentosus</name>
    <dbReference type="NCBI Taxonomy" id="1912939"/>
    <lineage>
        <taxon>Eukaryota</taxon>
        <taxon>Fungi</taxon>
        <taxon>Dikarya</taxon>
        <taxon>Basidiomycota</taxon>
        <taxon>Agaricomycotina</taxon>
        <taxon>Agaricomycetes</taxon>
        <taxon>Agaricomycetidae</taxon>
        <taxon>Boletales</taxon>
        <taxon>Suillineae</taxon>
        <taxon>Suillaceae</taxon>
        <taxon>Suillus</taxon>
    </lineage>
</organism>
<comment type="caution">
    <text evidence="1">The sequence shown here is derived from an EMBL/GenBank/DDBJ whole genome shotgun (WGS) entry which is preliminary data.</text>
</comment>
<protein>
    <submittedName>
        <fullName evidence="1">Uncharacterized protein</fullName>
    </submittedName>
</protein>
<dbReference type="GeneID" id="64663098"/>
<proteinExistence type="predicted"/>
<dbReference type="EMBL" id="JABBWK010000213">
    <property type="protein sequence ID" value="KAG1887423.1"/>
    <property type="molecule type" value="Genomic_DNA"/>
</dbReference>
<name>A0AAD4HCM6_9AGAM</name>
<evidence type="ECO:0000313" key="1">
    <source>
        <dbReference type="EMBL" id="KAG1887423.1"/>
    </source>
</evidence>
<reference evidence="1" key="1">
    <citation type="journal article" date="2020" name="New Phytol.">
        <title>Comparative genomics reveals dynamic genome evolution in host specialist ectomycorrhizal fungi.</title>
        <authorList>
            <person name="Lofgren L.A."/>
            <person name="Nguyen N.H."/>
            <person name="Vilgalys R."/>
            <person name="Ruytinx J."/>
            <person name="Liao H.L."/>
            <person name="Branco S."/>
            <person name="Kuo A."/>
            <person name="LaButti K."/>
            <person name="Lipzen A."/>
            <person name="Andreopoulos W."/>
            <person name="Pangilinan J."/>
            <person name="Riley R."/>
            <person name="Hundley H."/>
            <person name="Na H."/>
            <person name="Barry K."/>
            <person name="Grigoriev I.V."/>
            <person name="Stajich J.E."/>
            <person name="Kennedy P.G."/>
        </authorList>
    </citation>
    <scope>NUCLEOTIDE SEQUENCE</scope>
    <source>
        <strain evidence="1">FC203</strain>
    </source>
</reference>
<keyword evidence="2" id="KW-1185">Reference proteome</keyword>
<evidence type="ECO:0000313" key="2">
    <source>
        <dbReference type="Proteomes" id="UP001195769"/>
    </source>
</evidence>